<comment type="caution">
    <text evidence="1">The sequence shown here is derived from an EMBL/GenBank/DDBJ whole genome shotgun (WGS) entry which is preliminary data.</text>
</comment>
<evidence type="ECO:0000313" key="1">
    <source>
        <dbReference type="EMBL" id="MCX7568711.1"/>
    </source>
</evidence>
<dbReference type="Proteomes" id="UP001208017">
    <property type="component" value="Unassembled WGS sequence"/>
</dbReference>
<organism evidence="1 2">
    <name type="scientific">Tumebacillus lacus</name>
    <dbReference type="NCBI Taxonomy" id="2995335"/>
    <lineage>
        <taxon>Bacteria</taxon>
        <taxon>Bacillati</taxon>
        <taxon>Bacillota</taxon>
        <taxon>Bacilli</taxon>
        <taxon>Bacillales</taxon>
        <taxon>Alicyclobacillaceae</taxon>
        <taxon>Tumebacillus</taxon>
    </lineage>
</organism>
<gene>
    <name evidence="1" type="ORF">OS242_01840</name>
</gene>
<protein>
    <submittedName>
        <fullName evidence="1">Uncharacterized protein</fullName>
    </submittedName>
</protein>
<proteinExistence type="predicted"/>
<reference evidence="1 2" key="1">
    <citation type="submission" date="2022-11" db="EMBL/GenBank/DDBJ databases">
        <title>Study of microbial diversity in lake waters.</title>
        <authorList>
            <person name="Zhang J."/>
        </authorList>
    </citation>
    <scope>NUCLEOTIDE SEQUENCE [LARGE SCALE GENOMIC DNA]</scope>
    <source>
        <strain evidence="1 2">DT12</strain>
    </source>
</reference>
<dbReference type="RefSeq" id="WP_267149951.1">
    <property type="nucleotide sequence ID" value="NZ_JAPMLT010000001.1"/>
</dbReference>
<name>A0ABT3WVT4_9BACL</name>
<dbReference type="EMBL" id="JAPMLT010000001">
    <property type="protein sequence ID" value="MCX7568711.1"/>
    <property type="molecule type" value="Genomic_DNA"/>
</dbReference>
<evidence type="ECO:0000313" key="2">
    <source>
        <dbReference type="Proteomes" id="UP001208017"/>
    </source>
</evidence>
<keyword evidence="2" id="KW-1185">Reference proteome</keyword>
<sequence>MTVSTISTVSTEEVKRFAEEMAKELGIADLLQMECWAHPHLKAVELDEGPLKLRNTQLRMRIGENDKH</sequence>
<accession>A0ABT3WVT4</accession>